<gene>
    <name evidence="1" type="ORF">M9H77_09349</name>
</gene>
<name>A0ACC0C0J4_CATRO</name>
<reference evidence="2" key="1">
    <citation type="journal article" date="2023" name="Nat. Plants">
        <title>Single-cell RNA sequencing provides a high-resolution roadmap for understanding the multicellular compartmentation of specialized metabolism.</title>
        <authorList>
            <person name="Sun S."/>
            <person name="Shen X."/>
            <person name="Li Y."/>
            <person name="Li Y."/>
            <person name="Wang S."/>
            <person name="Li R."/>
            <person name="Zhang H."/>
            <person name="Shen G."/>
            <person name="Guo B."/>
            <person name="Wei J."/>
            <person name="Xu J."/>
            <person name="St-Pierre B."/>
            <person name="Chen S."/>
            <person name="Sun C."/>
        </authorList>
    </citation>
    <scope>NUCLEOTIDE SEQUENCE [LARGE SCALE GENOMIC DNA]</scope>
</reference>
<organism evidence="1 2">
    <name type="scientific">Catharanthus roseus</name>
    <name type="common">Madagascar periwinkle</name>
    <name type="synonym">Vinca rosea</name>
    <dbReference type="NCBI Taxonomy" id="4058"/>
    <lineage>
        <taxon>Eukaryota</taxon>
        <taxon>Viridiplantae</taxon>
        <taxon>Streptophyta</taxon>
        <taxon>Embryophyta</taxon>
        <taxon>Tracheophyta</taxon>
        <taxon>Spermatophyta</taxon>
        <taxon>Magnoliopsida</taxon>
        <taxon>eudicotyledons</taxon>
        <taxon>Gunneridae</taxon>
        <taxon>Pentapetalae</taxon>
        <taxon>asterids</taxon>
        <taxon>lamiids</taxon>
        <taxon>Gentianales</taxon>
        <taxon>Apocynaceae</taxon>
        <taxon>Rauvolfioideae</taxon>
        <taxon>Vinceae</taxon>
        <taxon>Catharanthinae</taxon>
        <taxon>Catharanthus</taxon>
    </lineage>
</organism>
<comment type="caution">
    <text evidence="1">The sequence shown here is derived from an EMBL/GenBank/DDBJ whole genome shotgun (WGS) entry which is preliminary data.</text>
</comment>
<dbReference type="Proteomes" id="UP001060085">
    <property type="component" value="Linkage Group LG02"/>
</dbReference>
<proteinExistence type="predicted"/>
<evidence type="ECO:0000313" key="2">
    <source>
        <dbReference type="Proteomes" id="UP001060085"/>
    </source>
</evidence>
<dbReference type="EMBL" id="CM044702">
    <property type="protein sequence ID" value="KAI5678399.1"/>
    <property type="molecule type" value="Genomic_DNA"/>
</dbReference>
<protein>
    <submittedName>
        <fullName evidence="1">Uncharacterized protein</fullName>
    </submittedName>
</protein>
<sequence>MERRQDDLPSFEETPQITREMEESKKDECLLEKKNEFAEGEPEKENENLVESQEDHTEERQETQIEVIKKNEENSLCVQALWKQTTENVVERRHLIKAKSDYKNFYFYVGMSSHCIYRFILVGFLPTFFEKNGLLSKKNEVPFRSRNDEKETKKDHILLDLKVVGLYWQSVPSDGRSGILCHCSLCHWRWWRWYK</sequence>
<accession>A0ACC0C0J4</accession>
<evidence type="ECO:0000313" key="1">
    <source>
        <dbReference type="EMBL" id="KAI5678399.1"/>
    </source>
</evidence>
<keyword evidence="2" id="KW-1185">Reference proteome</keyword>